<name>A0A1M6ZLX4_9FIRM</name>
<dbReference type="RefSeq" id="WP_073279389.1">
    <property type="nucleotide sequence ID" value="NZ_FRAC01000029.1"/>
</dbReference>
<dbReference type="InterPro" id="IPR050281">
    <property type="entry name" value="Flavin_monoamine_oxidase"/>
</dbReference>
<dbReference type="STRING" id="1121322.SAMN02745136_04620"/>
<dbReference type="Gene3D" id="3.90.660.10">
    <property type="match status" value="1"/>
</dbReference>
<dbReference type="PANTHER" id="PTHR10742:SF410">
    <property type="entry name" value="LYSINE-SPECIFIC HISTONE DEMETHYLASE 2"/>
    <property type="match status" value="1"/>
</dbReference>
<proteinExistence type="predicted"/>
<dbReference type="InterPro" id="IPR002937">
    <property type="entry name" value="Amino_oxidase"/>
</dbReference>
<evidence type="ECO:0000259" key="1">
    <source>
        <dbReference type="Pfam" id="PF01593"/>
    </source>
</evidence>
<dbReference type="Pfam" id="PF01593">
    <property type="entry name" value="Amino_oxidase"/>
    <property type="match status" value="1"/>
</dbReference>
<reference evidence="2 3" key="1">
    <citation type="submission" date="2016-11" db="EMBL/GenBank/DDBJ databases">
        <authorList>
            <person name="Jaros S."/>
            <person name="Januszkiewicz K."/>
            <person name="Wedrychowicz H."/>
        </authorList>
    </citation>
    <scope>NUCLEOTIDE SEQUENCE [LARGE SCALE GENOMIC DNA]</scope>
    <source>
        <strain evidence="2 3">DSM 15929</strain>
    </source>
</reference>
<dbReference type="AlphaFoldDB" id="A0A1M6ZLX4"/>
<dbReference type="Gene3D" id="3.50.50.60">
    <property type="entry name" value="FAD/NAD(P)-binding domain"/>
    <property type="match status" value="1"/>
</dbReference>
<evidence type="ECO:0000313" key="3">
    <source>
        <dbReference type="Proteomes" id="UP000184386"/>
    </source>
</evidence>
<dbReference type="SUPFAM" id="SSF51905">
    <property type="entry name" value="FAD/NAD(P)-binding domain"/>
    <property type="match status" value="1"/>
</dbReference>
<dbReference type="PANTHER" id="PTHR10742">
    <property type="entry name" value="FLAVIN MONOAMINE OXIDASE"/>
    <property type="match status" value="1"/>
</dbReference>
<dbReference type="InterPro" id="IPR036188">
    <property type="entry name" value="FAD/NAD-bd_sf"/>
</dbReference>
<dbReference type="Gene3D" id="1.20.1440.240">
    <property type="match status" value="1"/>
</dbReference>
<gene>
    <name evidence="2" type="ORF">SAMN02745136_04620</name>
</gene>
<feature type="domain" description="Amine oxidase" evidence="1">
    <location>
        <begin position="68"/>
        <end position="550"/>
    </location>
</feature>
<dbReference type="SUPFAM" id="SSF54373">
    <property type="entry name" value="FAD-linked reductases, C-terminal domain"/>
    <property type="match status" value="1"/>
</dbReference>
<dbReference type="GO" id="GO:0016491">
    <property type="term" value="F:oxidoreductase activity"/>
    <property type="evidence" value="ECO:0007669"/>
    <property type="project" value="InterPro"/>
</dbReference>
<accession>A0A1M6ZLX4</accession>
<dbReference type="Proteomes" id="UP000184386">
    <property type="component" value="Unassembled WGS sequence"/>
</dbReference>
<sequence>MANTQTSPTINPTDTQRHQMLADALTNAGRTEDLANIIELLNPPPDITSYVQPGGLKDLKIGIIGAGLAGMSAAFELRKTGADITILEANEERVGGRVYTHYFDKSRKNYGELGPLRIPVSHGTTWHYINLFHLITVPSSAVNSNTFIYSHNTRIRRDAEGSNIMEYLYPLYDLTEAERNTPWNILNDYAFTYILKELSPDIRKELLQILPAYSPELCPYINQSIRQIWQELGFSQSAITLLASVNSLTGDSLSSNYFETLNEEYSMDYTNIYRISGGMEYLPYAFYESLTSPAPEEYSQNSDLLGKCRIKFGHYVTGIYQKENDSVMLRYDTKVSKDQTEEFDYVICALPFSLLRTVDINPFFCNQKMQAVRELNYYNALKSAFLCKDRFWEENADYGRINGGFSATDLPIRSIFYPTDHLYCMDEAGCSPHSPGVITAAYNIGLDAVRVGAFPEKQSFPYIKRNVEEVHGLSNGYLDKLVSEHKTINWNQEPYAKGAFSSDLPGQLLNFGYEMLLPEYNNHVFFAGEHASSKHGWMQGALRSGMLAANFLGFHVMNPFYQDAISERG</sequence>
<protein>
    <submittedName>
        <fullName evidence="2">Monoamine oxidase</fullName>
    </submittedName>
</protein>
<dbReference type="OrthoDB" id="25353at2"/>
<keyword evidence="3" id="KW-1185">Reference proteome</keyword>
<organism evidence="2 3">
    <name type="scientific">Anaerocolumna jejuensis DSM 15929</name>
    <dbReference type="NCBI Taxonomy" id="1121322"/>
    <lineage>
        <taxon>Bacteria</taxon>
        <taxon>Bacillati</taxon>
        <taxon>Bacillota</taxon>
        <taxon>Clostridia</taxon>
        <taxon>Lachnospirales</taxon>
        <taxon>Lachnospiraceae</taxon>
        <taxon>Anaerocolumna</taxon>
    </lineage>
</organism>
<dbReference type="EMBL" id="FRAC01000029">
    <property type="protein sequence ID" value="SHL31335.1"/>
    <property type="molecule type" value="Genomic_DNA"/>
</dbReference>
<evidence type="ECO:0000313" key="2">
    <source>
        <dbReference type="EMBL" id="SHL31335.1"/>
    </source>
</evidence>